<proteinExistence type="predicted"/>
<dbReference type="EMBL" id="VUMT01000006">
    <property type="protein sequence ID" value="MSS63345.1"/>
    <property type="molecule type" value="Genomic_DNA"/>
</dbReference>
<dbReference type="Gene3D" id="2.50.20.20">
    <property type="match status" value="1"/>
</dbReference>
<dbReference type="InterPro" id="IPR046720">
    <property type="entry name" value="DUF6612"/>
</dbReference>
<comment type="caution">
    <text evidence="2">The sequence shown here is derived from an EMBL/GenBank/DDBJ whole genome shotgun (WGS) entry which is preliminary data.</text>
</comment>
<evidence type="ECO:0000313" key="2">
    <source>
        <dbReference type="EMBL" id="MSS63345.1"/>
    </source>
</evidence>
<dbReference type="AlphaFoldDB" id="A0A6L5XX74"/>
<protein>
    <submittedName>
        <fullName evidence="2">Uncharacterized protein</fullName>
    </submittedName>
</protein>
<keyword evidence="3" id="KW-1185">Reference proteome</keyword>
<organism evidence="2 3">
    <name type="scientific">Velocimicrobium porci</name>
    <dbReference type="NCBI Taxonomy" id="2606634"/>
    <lineage>
        <taxon>Bacteria</taxon>
        <taxon>Bacillati</taxon>
        <taxon>Bacillota</taxon>
        <taxon>Clostridia</taxon>
        <taxon>Lachnospirales</taxon>
        <taxon>Lachnospiraceae</taxon>
        <taxon>Velocimicrobium</taxon>
    </lineage>
</organism>
<evidence type="ECO:0000313" key="3">
    <source>
        <dbReference type="Proteomes" id="UP000482209"/>
    </source>
</evidence>
<keyword evidence="1" id="KW-0732">Signal</keyword>
<dbReference type="Pfam" id="PF20316">
    <property type="entry name" value="DUF6612"/>
    <property type="match status" value="1"/>
</dbReference>
<dbReference type="RefSeq" id="WP_154518501.1">
    <property type="nucleotide sequence ID" value="NZ_VUMT01000006.1"/>
</dbReference>
<sequence length="286" mass="31449">MKQTKRIISSLMILVMALTFVFVPNTASAKTLTAKQILTKSAAATQKVKNYEGTMNLNLKMKASNQTLNMAAKCSMVNFVNPLKSKIKMDIDTGLMGKIGLTTYMVQDGENITTYILLGDTWYKQTVSAEEAGSKAGVDASAIASLTNSAYKNFKVTSTKEKVNDKKVYTLKGSISGKMIKTVIDQANLEEVLKSIDPSMDSSVYDTDSKVTIKVWIDQKTMLPLKYSIDMGEYLESVAKNMKDSGISSVSKYTISFTFKNYNKAKSFTIPAAAKNAQDLSEIEKQ</sequence>
<evidence type="ECO:0000256" key="1">
    <source>
        <dbReference type="SAM" id="SignalP"/>
    </source>
</evidence>
<dbReference type="Proteomes" id="UP000482209">
    <property type="component" value="Unassembled WGS sequence"/>
</dbReference>
<name>A0A6L5XX74_9FIRM</name>
<feature type="signal peptide" evidence="1">
    <location>
        <begin position="1"/>
        <end position="29"/>
    </location>
</feature>
<accession>A0A6L5XX74</accession>
<gene>
    <name evidence="2" type="ORF">FYJ58_05570</name>
</gene>
<reference evidence="2 3" key="1">
    <citation type="submission" date="2019-08" db="EMBL/GenBank/DDBJ databases">
        <title>In-depth cultivation of the pig gut microbiome towards novel bacterial diversity and tailored functional studies.</title>
        <authorList>
            <person name="Wylensek D."/>
            <person name="Hitch T.C.A."/>
            <person name="Clavel T."/>
        </authorList>
    </citation>
    <scope>NUCLEOTIDE SEQUENCE [LARGE SCALE GENOMIC DNA]</scope>
    <source>
        <strain evidence="2 3">WCA-693-APC-MOT-I</strain>
    </source>
</reference>
<feature type="chain" id="PRO_5026664354" evidence="1">
    <location>
        <begin position="30"/>
        <end position="286"/>
    </location>
</feature>